<name>A0A6A6CVY5_ZASCE</name>
<organism evidence="2 3">
    <name type="scientific">Zasmidium cellare ATCC 36951</name>
    <dbReference type="NCBI Taxonomy" id="1080233"/>
    <lineage>
        <taxon>Eukaryota</taxon>
        <taxon>Fungi</taxon>
        <taxon>Dikarya</taxon>
        <taxon>Ascomycota</taxon>
        <taxon>Pezizomycotina</taxon>
        <taxon>Dothideomycetes</taxon>
        <taxon>Dothideomycetidae</taxon>
        <taxon>Mycosphaerellales</taxon>
        <taxon>Mycosphaerellaceae</taxon>
        <taxon>Zasmidium</taxon>
    </lineage>
</organism>
<dbReference type="Gene3D" id="3.30.40.10">
    <property type="entry name" value="Zinc/RING finger domain, C3HC4 (zinc finger)"/>
    <property type="match status" value="1"/>
</dbReference>
<dbReference type="AlphaFoldDB" id="A0A6A6CVY5"/>
<evidence type="ECO:0008006" key="4">
    <source>
        <dbReference type="Google" id="ProtNLM"/>
    </source>
</evidence>
<evidence type="ECO:0000313" key="3">
    <source>
        <dbReference type="Proteomes" id="UP000799537"/>
    </source>
</evidence>
<protein>
    <recommendedName>
        <fullName evidence="4">PHD-type domain-containing protein</fullName>
    </recommendedName>
</protein>
<dbReference type="GeneID" id="54565070"/>
<evidence type="ECO:0000256" key="1">
    <source>
        <dbReference type="SAM" id="MobiDB-lite"/>
    </source>
</evidence>
<feature type="compositionally biased region" description="Low complexity" evidence="1">
    <location>
        <begin position="52"/>
        <end position="78"/>
    </location>
</feature>
<feature type="region of interest" description="Disordered" evidence="1">
    <location>
        <begin position="1"/>
        <end position="135"/>
    </location>
</feature>
<dbReference type="Proteomes" id="UP000799537">
    <property type="component" value="Unassembled WGS sequence"/>
</dbReference>
<dbReference type="InterPro" id="IPR013083">
    <property type="entry name" value="Znf_RING/FYVE/PHD"/>
</dbReference>
<evidence type="ECO:0000313" key="2">
    <source>
        <dbReference type="EMBL" id="KAF2170368.1"/>
    </source>
</evidence>
<sequence length="242" mass="26650">MAGEPVLQRPKRLRNTLGLSAGSGVMDQANNESHDTSSTTPRARPVDDDPDQGSSSPPTISTPSKSKPKNKSTTTSTPKSKKRKSRPKGYADDSDSDYRAPSTTTSRKTSRRASFETDPDGDYGGSMTPTRKMTRPILSRYSYRKLISEANDSGDEDDEDEREGLCLASCPFYETAEMLECEGVECGGRRFHPGCVGFRVKPVLWEGRGWFCFECRRVEGRGLRTNGVFVEGEEEGEVGEVV</sequence>
<keyword evidence="3" id="KW-1185">Reference proteome</keyword>
<dbReference type="SUPFAM" id="SSF57903">
    <property type="entry name" value="FYVE/PHD zinc finger"/>
    <property type="match status" value="1"/>
</dbReference>
<proteinExistence type="predicted"/>
<feature type="compositionally biased region" description="Polar residues" evidence="1">
    <location>
        <begin position="28"/>
        <end position="41"/>
    </location>
</feature>
<dbReference type="InterPro" id="IPR011011">
    <property type="entry name" value="Znf_FYVE_PHD"/>
</dbReference>
<dbReference type="RefSeq" id="XP_033671257.1">
    <property type="nucleotide sequence ID" value="XM_033811798.1"/>
</dbReference>
<reference evidence="2" key="1">
    <citation type="journal article" date="2020" name="Stud. Mycol.">
        <title>101 Dothideomycetes genomes: a test case for predicting lifestyles and emergence of pathogens.</title>
        <authorList>
            <person name="Haridas S."/>
            <person name="Albert R."/>
            <person name="Binder M."/>
            <person name="Bloem J."/>
            <person name="Labutti K."/>
            <person name="Salamov A."/>
            <person name="Andreopoulos B."/>
            <person name="Baker S."/>
            <person name="Barry K."/>
            <person name="Bills G."/>
            <person name="Bluhm B."/>
            <person name="Cannon C."/>
            <person name="Castanera R."/>
            <person name="Culley D."/>
            <person name="Daum C."/>
            <person name="Ezra D."/>
            <person name="Gonzalez J."/>
            <person name="Henrissat B."/>
            <person name="Kuo A."/>
            <person name="Liang C."/>
            <person name="Lipzen A."/>
            <person name="Lutzoni F."/>
            <person name="Magnuson J."/>
            <person name="Mondo S."/>
            <person name="Nolan M."/>
            <person name="Ohm R."/>
            <person name="Pangilinan J."/>
            <person name="Park H.-J."/>
            <person name="Ramirez L."/>
            <person name="Alfaro M."/>
            <person name="Sun H."/>
            <person name="Tritt A."/>
            <person name="Yoshinaga Y."/>
            <person name="Zwiers L.-H."/>
            <person name="Turgeon B."/>
            <person name="Goodwin S."/>
            <person name="Spatafora J."/>
            <person name="Crous P."/>
            <person name="Grigoriev I."/>
        </authorList>
    </citation>
    <scope>NUCLEOTIDE SEQUENCE</scope>
    <source>
        <strain evidence="2">ATCC 36951</strain>
    </source>
</reference>
<dbReference type="EMBL" id="ML993585">
    <property type="protein sequence ID" value="KAF2170368.1"/>
    <property type="molecule type" value="Genomic_DNA"/>
</dbReference>
<accession>A0A6A6CVY5</accession>
<gene>
    <name evidence="2" type="ORF">M409DRAFT_51418</name>
</gene>